<dbReference type="OrthoDB" id="9800231at2"/>
<dbReference type="RefSeq" id="WP_141459335.1">
    <property type="nucleotide sequence ID" value="NZ_CP038141.1"/>
</dbReference>
<dbReference type="InterPro" id="IPR029063">
    <property type="entry name" value="SAM-dependent_MTases_sf"/>
</dbReference>
<evidence type="ECO:0000313" key="2">
    <source>
        <dbReference type="EMBL" id="QDH16401.1"/>
    </source>
</evidence>
<dbReference type="SUPFAM" id="SSF53335">
    <property type="entry name" value="S-adenosyl-L-methionine-dependent methyltransferases"/>
    <property type="match status" value="1"/>
</dbReference>
<protein>
    <submittedName>
        <fullName evidence="2">Methyltransferase domain-containing protein</fullName>
    </submittedName>
</protein>
<reference evidence="2 3" key="1">
    <citation type="submission" date="2019-03" db="EMBL/GenBank/DDBJ databases">
        <title>The complete genome sequence of Swingsia samuiensis NBRC107927(T).</title>
        <authorList>
            <person name="Chua K.-O."/>
            <person name="Chan K.-G."/>
            <person name="See-Too W.-S."/>
        </authorList>
    </citation>
    <scope>NUCLEOTIDE SEQUENCE [LARGE SCALE GENOMIC DNA]</scope>
    <source>
        <strain evidence="2 3">AH83</strain>
    </source>
</reference>
<name>A0A4Y6UJ38_9PROT</name>
<proteinExistence type="predicted"/>
<dbReference type="AlphaFoldDB" id="A0A4Y6UJ38"/>
<dbReference type="GO" id="GO:0008757">
    <property type="term" value="F:S-adenosylmethionine-dependent methyltransferase activity"/>
    <property type="evidence" value="ECO:0007669"/>
    <property type="project" value="InterPro"/>
</dbReference>
<dbReference type="KEGG" id="ssam:E3D00_01575"/>
<gene>
    <name evidence="2" type="ORF">E3D00_01575</name>
</gene>
<dbReference type="InterPro" id="IPR013216">
    <property type="entry name" value="Methyltransf_11"/>
</dbReference>
<dbReference type="GO" id="GO:0032259">
    <property type="term" value="P:methylation"/>
    <property type="evidence" value="ECO:0007669"/>
    <property type="project" value="UniProtKB-KW"/>
</dbReference>
<organism evidence="2 3">
    <name type="scientific">Swingsia samuiensis</name>
    <dbReference type="NCBI Taxonomy" id="1293412"/>
    <lineage>
        <taxon>Bacteria</taxon>
        <taxon>Pseudomonadati</taxon>
        <taxon>Pseudomonadota</taxon>
        <taxon>Alphaproteobacteria</taxon>
        <taxon>Acetobacterales</taxon>
        <taxon>Acetobacteraceae</taxon>
        <taxon>Swingsia</taxon>
    </lineage>
</organism>
<accession>A0A4Y6UJ38</accession>
<keyword evidence="3" id="KW-1185">Reference proteome</keyword>
<dbReference type="Proteomes" id="UP000316313">
    <property type="component" value="Chromosome"/>
</dbReference>
<evidence type="ECO:0000259" key="1">
    <source>
        <dbReference type="Pfam" id="PF08241"/>
    </source>
</evidence>
<evidence type="ECO:0000313" key="3">
    <source>
        <dbReference type="Proteomes" id="UP000316313"/>
    </source>
</evidence>
<dbReference type="Gene3D" id="3.40.50.150">
    <property type="entry name" value="Vaccinia Virus protein VP39"/>
    <property type="match status" value="1"/>
</dbReference>
<sequence length="237" mass="26620">MRKHLIYNQFKDAASFYDSPLGHRTANLIFSNLTTLHPKIVSEHILGIGYPAPYLASNPNSICARINHGQTYRSTLRASKECLISSECLPFDDLSIDTTLVIHGLEFSHSPANFLRSIWKIMKDDGVLILVVPNRRSAWAHNDSTPFGHGTPFSRQQLNNLLKQCFFRTEIYHKALILPPSILSKVSGTFAEKLNQFAVYPCAGVHIVLAHKNIHAGIPALKEEKNFSISRQLIKFA</sequence>
<dbReference type="Pfam" id="PF08241">
    <property type="entry name" value="Methyltransf_11"/>
    <property type="match status" value="1"/>
</dbReference>
<feature type="domain" description="Methyltransferase type 11" evidence="1">
    <location>
        <begin position="47"/>
        <end position="130"/>
    </location>
</feature>
<keyword evidence="2" id="KW-0808">Transferase</keyword>
<keyword evidence="2" id="KW-0489">Methyltransferase</keyword>
<dbReference type="EMBL" id="CP038141">
    <property type="protein sequence ID" value="QDH16401.1"/>
    <property type="molecule type" value="Genomic_DNA"/>
</dbReference>